<feature type="region of interest" description="Disordered" evidence="1">
    <location>
        <begin position="1"/>
        <end position="58"/>
    </location>
</feature>
<organism evidence="2 3">
    <name type="scientific">Operophtera brumata</name>
    <name type="common">Winter moth</name>
    <name type="synonym">Phalaena brumata</name>
    <dbReference type="NCBI Taxonomy" id="104452"/>
    <lineage>
        <taxon>Eukaryota</taxon>
        <taxon>Metazoa</taxon>
        <taxon>Ecdysozoa</taxon>
        <taxon>Arthropoda</taxon>
        <taxon>Hexapoda</taxon>
        <taxon>Insecta</taxon>
        <taxon>Pterygota</taxon>
        <taxon>Neoptera</taxon>
        <taxon>Endopterygota</taxon>
        <taxon>Lepidoptera</taxon>
        <taxon>Glossata</taxon>
        <taxon>Ditrysia</taxon>
        <taxon>Geometroidea</taxon>
        <taxon>Geometridae</taxon>
        <taxon>Larentiinae</taxon>
        <taxon>Operophtera</taxon>
    </lineage>
</organism>
<evidence type="ECO:0000313" key="2">
    <source>
        <dbReference type="EMBL" id="KOB78421.1"/>
    </source>
</evidence>
<evidence type="ECO:0000313" key="3">
    <source>
        <dbReference type="Proteomes" id="UP000037510"/>
    </source>
</evidence>
<sequence length="93" mass="10108">MKNRDRRAKQEVRGSKPDKRAAKQESRSSKQDIRGSKRQQTTGAGGAASVRDRTKRSGVEAVKLHLQVTGSTGRTSRSATSVSAFIPNVLNKT</sequence>
<comment type="caution">
    <text evidence="2">The sequence shown here is derived from an EMBL/GenBank/DDBJ whole genome shotgun (WGS) entry which is preliminary data.</text>
</comment>
<keyword evidence="3" id="KW-1185">Reference proteome</keyword>
<accession>A0A0L7LT57</accession>
<name>A0A0L7LT57_OPEBR</name>
<protein>
    <submittedName>
        <fullName evidence="2">Uncharacterized protein</fullName>
    </submittedName>
</protein>
<dbReference type="Proteomes" id="UP000037510">
    <property type="component" value="Unassembled WGS sequence"/>
</dbReference>
<dbReference type="EMBL" id="JTDY01000180">
    <property type="protein sequence ID" value="KOB78421.1"/>
    <property type="molecule type" value="Genomic_DNA"/>
</dbReference>
<feature type="compositionally biased region" description="Basic and acidic residues" evidence="1">
    <location>
        <begin position="8"/>
        <end position="35"/>
    </location>
</feature>
<gene>
    <name evidence="2" type="ORF">OBRU01_02510</name>
</gene>
<dbReference type="AlphaFoldDB" id="A0A0L7LT57"/>
<reference evidence="2 3" key="1">
    <citation type="journal article" date="2015" name="Genome Biol. Evol.">
        <title>The genome of winter moth (Operophtera brumata) provides a genomic perspective on sexual dimorphism and phenology.</title>
        <authorList>
            <person name="Derks M.F."/>
            <person name="Smit S."/>
            <person name="Salis L."/>
            <person name="Schijlen E."/>
            <person name="Bossers A."/>
            <person name="Mateman C."/>
            <person name="Pijl A.S."/>
            <person name="de Ridder D."/>
            <person name="Groenen M.A."/>
            <person name="Visser M.E."/>
            <person name="Megens H.J."/>
        </authorList>
    </citation>
    <scope>NUCLEOTIDE SEQUENCE [LARGE SCALE GENOMIC DNA]</scope>
    <source>
        <strain evidence="2">WM2013NL</strain>
        <tissue evidence="2">Head and thorax</tissue>
    </source>
</reference>
<proteinExistence type="predicted"/>
<evidence type="ECO:0000256" key="1">
    <source>
        <dbReference type="SAM" id="MobiDB-lite"/>
    </source>
</evidence>